<accession>A0A6J4H3F5</accession>
<keyword evidence="1" id="KW-0812">Transmembrane</keyword>
<sequence>MPPPPDVRRSALPSVRARALAFAAIAIGGGCGGLIGWAFVNLQCSGACEVPKAIGAVSGSLIASVGVAVIAVLGLRAMGEWKRLQDQ</sequence>
<protein>
    <submittedName>
        <fullName evidence="2">Uncharacterized protein</fullName>
    </submittedName>
</protein>
<gene>
    <name evidence="2" type="ORF">AVDCRST_MAG76-224</name>
</gene>
<organism evidence="2">
    <name type="scientific">uncultured Acidimicrobiales bacterium</name>
    <dbReference type="NCBI Taxonomy" id="310071"/>
    <lineage>
        <taxon>Bacteria</taxon>
        <taxon>Bacillati</taxon>
        <taxon>Actinomycetota</taxon>
        <taxon>Acidimicrobiia</taxon>
        <taxon>Acidimicrobiales</taxon>
        <taxon>environmental samples</taxon>
    </lineage>
</organism>
<evidence type="ECO:0000313" key="2">
    <source>
        <dbReference type="EMBL" id="CAA9213028.1"/>
    </source>
</evidence>
<proteinExistence type="predicted"/>
<feature type="transmembrane region" description="Helical" evidence="1">
    <location>
        <begin position="52"/>
        <end position="75"/>
    </location>
</feature>
<name>A0A6J4H3F5_9ACTN</name>
<dbReference type="AlphaFoldDB" id="A0A6J4H3F5"/>
<feature type="transmembrane region" description="Helical" evidence="1">
    <location>
        <begin position="20"/>
        <end position="40"/>
    </location>
</feature>
<keyword evidence="1" id="KW-1133">Transmembrane helix</keyword>
<dbReference type="EMBL" id="CADCSZ010000015">
    <property type="protein sequence ID" value="CAA9213028.1"/>
    <property type="molecule type" value="Genomic_DNA"/>
</dbReference>
<evidence type="ECO:0000256" key="1">
    <source>
        <dbReference type="SAM" id="Phobius"/>
    </source>
</evidence>
<keyword evidence="1" id="KW-0472">Membrane</keyword>
<reference evidence="2" key="1">
    <citation type="submission" date="2020-02" db="EMBL/GenBank/DDBJ databases">
        <authorList>
            <person name="Meier V. D."/>
        </authorList>
    </citation>
    <scope>NUCLEOTIDE SEQUENCE</scope>
    <source>
        <strain evidence="2">AVDCRST_MAG76</strain>
    </source>
</reference>